<evidence type="ECO:0000313" key="8">
    <source>
        <dbReference type="Proteomes" id="UP000317332"/>
    </source>
</evidence>
<gene>
    <name evidence="7" type="ORF">FJ651_04040</name>
</gene>
<evidence type="ECO:0000256" key="2">
    <source>
        <dbReference type="ARBA" id="ARBA00022963"/>
    </source>
</evidence>
<evidence type="ECO:0000256" key="1">
    <source>
        <dbReference type="ARBA" id="ARBA00022801"/>
    </source>
</evidence>
<feature type="active site" description="Proton acceptor" evidence="4">
    <location>
        <position position="206"/>
    </location>
</feature>
<keyword evidence="3 4" id="KW-0443">Lipid metabolism</keyword>
<evidence type="ECO:0000259" key="6">
    <source>
        <dbReference type="PROSITE" id="PS51635"/>
    </source>
</evidence>
<comment type="caution">
    <text evidence="7">The sequence shown here is derived from an EMBL/GenBank/DDBJ whole genome shotgun (WGS) entry which is preliminary data.</text>
</comment>
<feature type="active site" description="Nucleophile" evidence="4">
    <location>
        <position position="62"/>
    </location>
</feature>
<dbReference type="InterPro" id="IPR016035">
    <property type="entry name" value="Acyl_Trfase/lysoPLipase"/>
</dbReference>
<dbReference type="Pfam" id="PF19143">
    <property type="entry name" value="Omp85_2"/>
    <property type="match status" value="1"/>
</dbReference>
<keyword evidence="1 4" id="KW-0378">Hydrolase</keyword>
<accession>A0A506PR64</accession>
<dbReference type="SUPFAM" id="SSF52151">
    <property type="entry name" value="FabD/lysophospholipase-like"/>
    <property type="match status" value="1"/>
</dbReference>
<dbReference type="InterPro" id="IPR043864">
    <property type="entry name" value="Omp85-like_dom"/>
</dbReference>
<organism evidence="7 8">
    <name type="scientific">Paucihalobacter ruber</name>
    <dbReference type="NCBI Taxonomy" id="2567861"/>
    <lineage>
        <taxon>Bacteria</taxon>
        <taxon>Pseudomonadati</taxon>
        <taxon>Bacteroidota</taxon>
        <taxon>Flavobacteriia</taxon>
        <taxon>Flavobacteriales</taxon>
        <taxon>Flavobacteriaceae</taxon>
        <taxon>Paucihalobacter</taxon>
    </lineage>
</organism>
<evidence type="ECO:0000256" key="5">
    <source>
        <dbReference type="SAM" id="SignalP"/>
    </source>
</evidence>
<reference evidence="7 8" key="1">
    <citation type="submission" date="2019-06" db="EMBL/GenBank/DDBJ databases">
        <title>Flavobacteriaceae Paucihalobacterium erythroidium CWB-1, complete genome.</title>
        <authorList>
            <person name="Wu S."/>
        </authorList>
    </citation>
    <scope>NUCLEOTIDE SEQUENCE [LARGE SCALE GENOMIC DNA]</scope>
    <source>
        <strain evidence="7 8">CWB-1</strain>
    </source>
</reference>
<dbReference type="PROSITE" id="PS51635">
    <property type="entry name" value="PNPLA"/>
    <property type="match status" value="1"/>
</dbReference>
<dbReference type="OrthoDB" id="9770965at2"/>
<proteinExistence type="predicted"/>
<dbReference type="GO" id="GO:0016787">
    <property type="term" value="F:hydrolase activity"/>
    <property type="evidence" value="ECO:0007669"/>
    <property type="project" value="UniProtKB-UniRule"/>
</dbReference>
<evidence type="ECO:0000256" key="3">
    <source>
        <dbReference type="ARBA" id="ARBA00023098"/>
    </source>
</evidence>
<evidence type="ECO:0000313" key="7">
    <source>
        <dbReference type="EMBL" id="TPV34710.1"/>
    </source>
</evidence>
<feature type="short sequence motif" description="GXSXG" evidence="4">
    <location>
        <begin position="60"/>
        <end position="64"/>
    </location>
</feature>
<dbReference type="Pfam" id="PF01734">
    <property type="entry name" value="Patatin"/>
    <property type="match status" value="1"/>
</dbReference>
<keyword evidence="2 4" id="KW-0442">Lipid degradation</keyword>
<dbReference type="InterPro" id="IPR002641">
    <property type="entry name" value="PNPLA_dom"/>
</dbReference>
<evidence type="ECO:0000256" key="4">
    <source>
        <dbReference type="PROSITE-ProRule" id="PRU01161"/>
    </source>
</evidence>
<feature type="signal peptide" evidence="5">
    <location>
        <begin position="1"/>
        <end position="19"/>
    </location>
</feature>
<dbReference type="GO" id="GO:0016042">
    <property type="term" value="P:lipid catabolic process"/>
    <property type="evidence" value="ECO:0007669"/>
    <property type="project" value="UniProtKB-UniRule"/>
</dbReference>
<feature type="domain" description="PNPLA" evidence="6">
    <location>
        <begin position="29"/>
        <end position="219"/>
    </location>
</feature>
<dbReference type="CDD" id="cd07205">
    <property type="entry name" value="Pat_PNPLA6_PNPLA7_NTE1_like"/>
    <property type="match status" value="1"/>
</dbReference>
<dbReference type="Gene3D" id="3.40.1090.10">
    <property type="entry name" value="Cytosolic phospholipase A2 catalytic domain"/>
    <property type="match status" value="2"/>
</dbReference>
<dbReference type="RefSeq" id="WP_140989133.1">
    <property type="nucleotide sequence ID" value="NZ_VHIQ01000002.1"/>
</dbReference>
<protein>
    <submittedName>
        <fullName evidence="7">Patatin</fullName>
    </submittedName>
</protein>
<dbReference type="EMBL" id="VHIQ01000002">
    <property type="protein sequence ID" value="TPV34710.1"/>
    <property type="molecule type" value="Genomic_DNA"/>
</dbReference>
<dbReference type="PANTHER" id="PTHR14226:SF76">
    <property type="entry name" value="NTE FAMILY PROTEIN RSSA"/>
    <property type="match status" value="1"/>
</dbReference>
<feature type="short sequence motif" description="DGA/G" evidence="4">
    <location>
        <begin position="206"/>
        <end position="208"/>
    </location>
</feature>
<dbReference type="AlphaFoldDB" id="A0A506PR64"/>
<sequence length="741" mass="83794">MRYIVIILSLFLFFPALHAQEDQEPKIGLVLSGGGAKGFAHIGVLKVIDSLGIKVDYVAGTSMGAIIGSLYASGYSGKQLDSIFNSTDFDVLINDRFPRASASLTERDNLEKYAVTLPFENFKINLPRALSRGQNVYNLLYHLTLHVSDVRDFKDLPIPFFCMTTNIETGQSVLMESGNLVEAVMASGALPSLFQPVNINDELFIDGGVINNFPIEELKAKGVDVIIGVDVQDDLKDREQLTAAQDILLQINNFRTIQAMKNKAILADVYIKPDIASFSVISFSDGFEIIESGQLAALEQLDALKSLVKTKSPVNKPNIVIQDSITIKEKYYYGNKRYTRAYLNGKLKLRQPERISYQRFLDGVTNLVATNNFDWFRYTLEAEDAHNDIYELKANIQESAETTFLRFGLHYDNLYKSAALINFTKKRFLTNNDVLSLDVILGDNSRYNFDYFIDQGFYVSFGINSRYNEFDRNVSADLILDENDPLRASLNKIDAELHDFTNQIYIQTLLAQDFALTGGFEHKNLRIESETLLDANQNDEFVFEDTNYYSIFGTLKLDTYDNRYFPKKGVYFNGDFHWYIGATGLNDDFSNFSIAKADIGYAFSFSKRFAMLLESSGGFQIGSKPTNFLDFAIGGYANNFINNFSTFYGYDYISLTGNSFVKGTITLNYEVFKKSYLIFAANYANIDDNIFTTGAWIESPTYSGYTLGCATETFLGPIEIRYARSPQLSQGFWYFNVGFWF</sequence>
<keyword evidence="5" id="KW-0732">Signal</keyword>
<dbReference type="PANTHER" id="PTHR14226">
    <property type="entry name" value="NEUROPATHY TARGET ESTERASE/SWISS CHEESE D.MELANOGASTER"/>
    <property type="match status" value="1"/>
</dbReference>
<dbReference type="Proteomes" id="UP000317332">
    <property type="component" value="Unassembled WGS sequence"/>
</dbReference>
<feature type="chain" id="PRO_5021474211" evidence="5">
    <location>
        <begin position="20"/>
        <end position="741"/>
    </location>
</feature>
<feature type="short sequence motif" description="GXGXXG" evidence="4">
    <location>
        <begin position="33"/>
        <end position="38"/>
    </location>
</feature>
<keyword evidence="8" id="KW-1185">Reference proteome</keyword>
<dbReference type="InterPro" id="IPR050301">
    <property type="entry name" value="NTE"/>
</dbReference>
<name>A0A506PR64_9FLAO</name>